<sequence length="495" mass="55867">MNKHFLPPLVLSLIATSIVGCGDSSSDDGEQPITTSISGKAIDGYIEGATVFLDLNNNGVEDDGEPSAITDSSGGYELALSDFQQQCLEAVPIKVMVPEGAVDLDTGVVEEPYMMTIAPNSATDNGFDNVHITPLTSTAWQGMYSLLAVEHDYSKYNCEQILENQELLEQIRVVYDQALFDMSEAYNLSKEQIFSDYIASNDPEAHALAVKMVEGLQRSFRETTELLAKGNDVWMYQYIYTAGSPEYSWYVDRGFDWILDYGMNNSTSTGEVQGREGFIDDFSVSQTEWKRSVVFSNLAEGESEGIFLKEGTYLRTETDEQGTDSLTCELLVNIEDEWESTNRDFFRYERSTQPSIVNSEEDCKFEQFDNALVVREFVARDQNDQMMSMEYQIDTTGLSSLMQYDITEHTLIMSEIDSWNIAWSQQDSFAPMPVWMQKSLVEYADGKTITTTRDLNGYQKRRVQYPDGTYIDECPDYVVTPPEVPSFSQEACELI</sequence>
<evidence type="ECO:0000313" key="2">
    <source>
        <dbReference type="Proteomes" id="UP000318242"/>
    </source>
</evidence>
<evidence type="ECO:0000313" key="1">
    <source>
        <dbReference type="EMBL" id="GEA59074.1"/>
    </source>
</evidence>
<keyword evidence="1" id="KW-0449">Lipoprotein</keyword>
<dbReference type="AlphaFoldDB" id="A0A4Y3IK24"/>
<dbReference type="PROSITE" id="PS51257">
    <property type="entry name" value="PROKAR_LIPOPROTEIN"/>
    <property type="match status" value="1"/>
</dbReference>
<reference evidence="1 2" key="1">
    <citation type="submission" date="2019-06" db="EMBL/GenBank/DDBJ databases">
        <title>Whole genome shotgun sequence of Vibrio comitans NBRC 102076.</title>
        <authorList>
            <person name="Hosoyama A."/>
            <person name="Uohara A."/>
            <person name="Ohji S."/>
            <person name="Ichikawa N."/>
        </authorList>
    </citation>
    <scope>NUCLEOTIDE SEQUENCE [LARGE SCALE GENOMIC DNA]</scope>
    <source>
        <strain evidence="1 2">NBRC 102076</strain>
    </source>
</reference>
<proteinExistence type="predicted"/>
<dbReference type="Proteomes" id="UP000318242">
    <property type="component" value="Unassembled WGS sequence"/>
</dbReference>
<dbReference type="EMBL" id="BJLH01000001">
    <property type="protein sequence ID" value="GEA59074.1"/>
    <property type="molecule type" value="Genomic_DNA"/>
</dbReference>
<gene>
    <name evidence="1" type="ORF">VCO01S_02670</name>
</gene>
<keyword evidence="2" id="KW-1185">Reference proteome</keyword>
<organism evidence="1 2">
    <name type="scientific">Vibrio comitans NBRC 102076</name>
    <dbReference type="NCBI Taxonomy" id="1219078"/>
    <lineage>
        <taxon>Bacteria</taxon>
        <taxon>Pseudomonadati</taxon>
        <taxon>Pseudomonadota</taxon>
        <taxon>Gammaproteobacteria</taxon>
        <taxon>Vibrionales</taxon>
        <taxon>Vibrionaceae</taxon>
        <taxon>Vibrio</taxon>
    </lineage>
</organism>
<accession>A0A4Y3IK24</accession>
<comment type="caution">
    <text evidence="1">The sequence shown here is derived from an EMBL/GenBank/DDBJ whole genome shotgun (WGS) entry which is preliminary data.</text>
</comment>
<dbReference type="SUPFAM" id="SSF117074">
    <property type="entry name" value="Hypothetical protein PA1324"/>
    <property type="match status" value="1"/>
</dbReference>
<dbReference type="OrthoDB" id="5592666at2"/>
<dbReference type="RefSeq" id="WP_141268589.1">
    <property type="nucleotide sequence ID" value="NZ_BJLH01000001.1"/>
</dbReference>
<protein>
    <submittedName>
        <fullName evidence="1">Lipoprotein</fullName>
    </submittedName>
</protein>
<name>A0A4Y3IK24_9VIBR</name>